<evidence type="ECO:0000313" key="4">
    <source>
        <dbReference type="EMBL" id="MBU3830140.1"/>
    </source>
</evidence>
<dbReference type="Pfam" id="PF02275">
    <property type="entry name" value="CBAH"/>
    <property type="match status" value="1"/>
</dbReference>
<feature type="domain" description="Choloylglycine hydrolase/NAAA C-terminal" evidence="3">
    <location>
        <begin position="2"/>
        <end position="289"/>
    </location>
</feature>
<dbReference type="AlphaFoldDB" id="A0A9E2KTY3"/>
<dbReference type="SUPFAM" id="SSF56235">
    <property type="entry name" value="N-terminal nucleophile aminohydrolases (Ntn hydrolases)"/>
    <property type="match status" value="1"/>
</dbReference>
<dbReference type="InterPro" id="IPR052193">
    <property type="entry name" value="Peptidase_C59"/>
</dbReference>
<dbReference type="InterPro" id="IPR029132">
    <property type="entry name" value="CBAH/NAAA_C"/>
</dbReference>
<dbReference type="Gene3D" id="3.60.60.10">
    <property type="entry name" value="Penicillin V Acylase, Chain A"/>
    <property type="match status" value="1"/>
</dbReference>
<dbReference type="PANTHER" id="PTHR35527:SF2">
    <property type="entry name" value="HYDROLASE"/>
    <property type="match status" value="1"/>
</dbReference>
<protein>
    <submittedName>
        <fullName evidence="4">Linear amide C-N hydrolase</fullName>
    </submittedName>
</protein>
<evidence type="ECO:0000259" key="3">
    <source>
        <dbReference type="Pfam" id="PF02275"/>
    </source>
</evidence>
<comment type="similarity">
    <text evidence="1">Belongs to the peptidase C59 family.</text>
</comment>
<dbReference type="EMBL" id="JAHLFK010000049">
    <property type="protein sequence ID" value="MBU3830140.1"/>
    <property type="molecule type" value="Genomic_DNA"/>
</dbReference>
<evidence type="ECO:0000256" key="1">
    <source>
        <dbReference type="ARBA" id="ARBA00006625"/>
    </source>
</evidence>
<gene>
    <name evidence="4" type="ORF">H9843_04525</name>
</gene>
<accession>A0A9E2KTY3</accession>
<dbReference type="InterPro" id="IPR029055">
    <property type="entry name" value="Ntn_hydrolases_N"/>
</dbReference>
<evidence type="ECO:0000313" key="5">
    <source>
        <dbReference type="Proteomes" id="UP000824180"/>
    </source>
</evidence>
<keyword evidence="2 4" id="KW-0378">Hydrolase</keyword>
<comment type="caution">
    <text evidence="4">The sequence shown here is derived from an EMBL/GenBank/DDBJ whole genome shotgun (WGS) entry which is preliminary data.</text>
</comment>
<reference evidence="4" key="1">
    <citation type="journal article" date="2021" name="PeerJ">
        <title>Extensive microbial diversity within the chicken gut microbiome revealed by metagenomics and culture.</title>
        <authorList>
            <person name="Gilroy R."/>
            <person name="Ravi A."/>
            <person name="Getino M."/>
            <person name="Pursley I."/>
            <person name="Horton D.L."/>
            <person name="Alikhan N.F."/>
            <person name="Baker D."/>
            <person name="Gharbi K."/>
            <person name="Hall N."/>
            <person name="Watson M."/>
            <person name="Adriaenssens E.M."/>
            <person name="Foster-Nyarko E."/>
            <person name="Jarju S."/>
            <person name="Secka A."/>
            <person name="Antonio M."/>
            <person name="Oren A."/>
            <person name="Chaudhuri R.R."/>
            <person name="La Ragione R."/>
            <person name="Hildebrand F."/>
            <person name="Pallen M.J."/>
        </authorList>
    </citation>
    <scope>NUCLEOTIDE SEQUENCE</scope>
    <source>
        <strain evidence="4">876</strain>
    </source>
</reference>
<organism evidence="4 5">
    <name type="scientific">Candidatus Limosilactobacillus merdavium</name>
    <dbReference type="NCBI Taxonomy" id="2838651"/>
    <lineage>
        <taxon>Bacteria</taxon>
        <taxon>Bacillati</taxon>
        <taxon>Bacillota</taxon>
        <taxon>Bacilli</taxon>
        <taxon>Lactobacillales</taxon>
        <taxon>Lactobacillaceae</taxon>
        <taxon>Limosilactobacillus</taxon>
    </lineage>
</organism>
<evidence type="ECO:0000256" key="2">
    <source>
        <dbReference type="ARBA" id="ARBA00022801"/>
    </source>
</evidence>
<name>A0A9E2KTY3_9LACO</name>
<dbReference type="GO" id="GO:0016787">
    <property type="term" value="F:hydrolase activity"/>
    <property type="evidence" value="ECO:0007669"/>
    <property type="project" value="UniProtKB-KW"/>
</dbReference>
<sequence>MCTVLTLDNENLFGRTMDFPPRTPWKLTFLPAGYQWLPATNNQSVITDQYAILGGMRVVDDHYLIGDAINEKGLVCAELFFPVAASYGQLEAEKQLLTPQDFIHWVLASHATVRDVIADLDNVVVVKERWFDGQQYPFHWLLMDDTGTYGIEPLDGKLVVFKNTIGVYTNTPAFPEQVAKMNSYLGNDEGTTFTELTKRGLEHSTAAIDGRNSSERFILAARTRWGSKITSSDELKKFLSLVTIPKNEKHAHNYTHYQAIIDRQSGEYHFHNQLTGEVTTFNVKEHATDKKIRRL</sequence>
<reference evidence="4" key="2">
    <citation type="submission" date="2021-04" db="EMBL/GenBank/DDBJ databases">
        <authorList>
            <person name="Gilroy R."/>
        </authorList>
    </citation>
    <scope>NUCLEOTIDE SEQUENCE</scope>
    <source>
        <strain evidence="4">876</strain>
    </source>
</reference>
<dbReference type="PANTHER" id="PTHR35527">
    <property type="entry name" value="CHOLOYLGLYCINE HYDROLASE"/>
    <property type="match status" value="1"/>
</dbReference>
<proteinExistence type="inferred from homology"/>
<dbReference type="Proteomes" id="UP000824180">
    <property type="component" value="Unassembled WGS sequence"/>
</dbReference>